<evidence type="ECO:0000313" key="5">
    <source>
        <dbReference type="Proteomes" id="UP001353858"/>
    </source>
</evidence>
<evidence type="ECO:0000256" key="1">
    <source>
        <dbReference type="ARBA" id="ARBA00005409"/>
    </source>
</evidence>
<dbReference type="FunFam" id="3.40.50.2000:FF:000150">
    <property type="entry name" value="Trehalose-6-phosphate synthase"/>
    <property type="match status" value="1"/>
</dbReference>
<dbReference type="EMBL" id="JARPUR010000001">
    <property type="protein sequence ID" value="KAK4886913.1"/>
    <property type="molecule type" value="Genomic_DNA"/>
</dbReference>
<dbReference type="Gene3D" id="3.40.50.2000">
    <property type="entry name" value="Glycogen Phosphorylase B"/>
    <property type="match status" value="2"/>
</dbReference>
<dbReference type="NCBIfam" id="TIGR01484">
    <property type="entry name" value="HAD-SF-IIB"/>
    <property type="match status" value="1"/>
</dbReference>
<proteinExistence type="inferred from homology"/>
<evidence type="ECO:0000313" key="4">
    <source>
        <dbReference type="EMBL" id="KAK4886913.1"/>
    </source>
</evidence>
<dbReference type="NCBIfam" id="NF011071">
    <property type="entry name" value="PRK14501.1"/>
    <property type="match status" value="1"/>
</dbReference>
<dbReference type="Gene3D" id="3.40.50.1000">
    <property type="entry name" value="HAD superfamily/HAD-like"/>
    <property type="match status" value="1"/>
</dbReference>
<dbReference type="GO" id="GO:0005992">
    <property type="term" value="P:trehalose biosynthetic process"/>
    <property type="evidence" value="ECO:0007669"/>
    <property type="project" value="InterPro"/>
</dbReference>
<dbReference type="InterPro" id="IPR036412">
    <property type="entry name" value="HAD-like_sf"/>
</dbReference>
<dbReference type="CDD" id="cd03788">
    <property type="entry name" value="GT20_TPS"/>
    <property type="match status" value="1"/>
</dbReference>
<evidence type="ECO:0000256" key="3">
    <source>
        <dbReference type="SAM" id="MobiDB-lite"/>
    </source>
</evidence>
<dbReference type="Proteomes" id="UP001353858">
    <property type="component" value="Unassembled WGS sequence"/>
</dbReference>
<evidence type="ECO:0000256" key="2">
    <source>
        <dbReference type="ARBA" id="ARBA00006330"/>
    </source>
</evidence>
<dbReference type="GO" id="GO:0005829">
    <property type="term" value="C:cytosol"/>
    <property type="evidence" value="ECO:0007669"/>
    <property type="project" value="TreeGrafter"/>
</dbReference>
<dbReference type="GO" id="GO:0003825">
    <property type="term" value="F:alpha,alpha-trehalose-phosphate synthase (UDP-forming) activity"/>
    <property type="evidence" value="ECO:0007669"/>
    <property type="project" value="TreeGrafter"/>
</dbReference>
<name>A0AAN7PI80_9COLE</name>
<dbReference type="NCBIfam" id="TIGR00685">
    <property type="entry name" value="T6PP"/>
    <property type="match status" value="1"/>
</dbReference>
<comment type="caution">
    <text evidence="4">The sequence shown here is derived from an EMBL/GenBank/DDBJ whole genome shotgun (WGS) entry which is preliminary data.</text>
</comment>
<dbReference type="InterPro" id="IPR023214">
    <property type="entry name" value="HAD_sf"/>
</dbReference>
<protein>
    <submittedName>
        <fullName evidence="4">Uncharacterized protein</fullName>
    </submittedName>
</protein>
<comment type="similarity">
    <text evidence="1">In the N-terminal section; belongs to the glycosyltransferase 20 family.</text>
</comment>
<dbReference type="CDD" id="cd01627">
    <property type="entry name" value="HAD_TPP"/>
    <property type="match status" value="1"/>
</dbReference>
<dbReference type="PANTHER" id="PTHR10788:SF106">
    <property type="entry name" value="BCDNA.GH08860"/>
    <property type="match status" value="1"/>
</dbReference>
<dbReference type="SUPFAM" id="SSF53756">
    <property type="entry name" value="UDP-Glycosyltransferase/glycogen phosphorylase"/>
    <property type="match status" value="1"/>
</dbReference>
<dbReference type="FunFam" id="3.40.50.1000:FF:000324">
    <property type="entry name" value="Putative Alpha,alpha-trehalose-phosphate synthase"/>
    <property type="match status" value="1"/>
</dbReference>
<comment type="similarity">
    <text evidence="2">In the C-terminal section; belongs to the trehalose phosphatase family.</text>
</comment>
<dbReference type="SUPFAM" id="SSF56784">
    <property type="entry name" value="HAD-like"/>
    <property type="match status" value="1"/>
</dbReference>
<keyword evidence="5" id="KW-1185">Reference proteome</keyword>
<dbReference type="Gene3D" id="3.30.70.1020">
    <property type="entry name" value="Trehalose-6-phosphate phosphatase related protein, domain 2"/>
    <property type="match status" value="1"/>
</dbReference>
<dbReference type="InterPro" id="IPR003337">
    <property type="entry name" value="Trehalose_PPase"/>
</dbReference>
<organism evidence="4 5">
    <name type="scientific">Aquatica leii</name>
    <dbReference type="NCBI Taxonomy" id="1421715"/>
    <lineage>
        <taxon>Eukaryota</taxon>
        <taxon>Metazoa</taxon>
        <taxon>Ecdysozoa</taxon>
        <taxon>Arthropoda</taxon>
        <taxon>Hexapoda</taxon>
        <taxon>Insecta</taxon>
        <taxon>Pterygota</taxon>
        <taxon>Neoptera</taxon>
        <taxon>Endopterygota</taxon>
        <taxon>Coleoptera</taxon>
        <taxon>Polyphaga</taxon>
        <taxon>Elateriformia</taxon>
        <taxon>Elateroidea</taxon>
        <taxon>Lampyridae</taxon>
        <taxon>Luciolinae</taxon>
        <taxon>Aquatica</taxon>
    </lineage>
</organism>
<sequence>MGWRKFPKSPSETDFKNVVASSGCMIVVSNRLPFVLERTENGKLIRKASAGGLVTAVAPVVVNGNGLWIGWPGIHLEDPNEPIPESDPTDITPTAGLKSKKVVAVHIDPVKFDDYYNGCCNATFWPLFHSMPDRAVFRRDKWKAYVEVNKEFANRTFEALKNLKHSGEDIGTDAPLIWIHDYHLMVAANWIREAAIEEEISCKIGFFLHIPFPPWDIFRLFPWADEILQGMLGCDMVGFHITDYCLNFVDCCQRCLGCRVDRKNLLVEHGGRTVRVRALPIGIPFERFVELAEKAPKLLSTNQKIILGVDRLDYTKGLVHRLLAFERLLENYPEHREKASLLQIAVPSRTDVKEYQDLKEEMDQLVGRINGRFTTPNWSPIRYIYGCINQNQLAAFYKESAVGLVTPLRDGMNLVAKEFVACQINVPPGVLIVSPFAGAGETMHEAIICNPYEIESASECLHRALTMPEDERILRMNYLRRREKINDVNYWTRSFLHAMGSLATQEGLDDMDALTMPEVTLDDFDEYLSKYIGNTHKLALLLDYDGTLAPIAPHPDLAVIPTETKNILQRLSNMSDCYISIISGRNVNNVKEMVGIEGITYAGNHGLEILHPDGTKFVHPMPTEFKGKVSELLQQLQEHVCREGAWVENKGALLTFHFREAPAHLRSKLEEEAERYIKAAGFEAGKAHCAIEAKPPVQWNKGRASIYILRTAFGVDWSERIRIIYAGDDVTDEDAMLALKGMAATFRVTSSAITKTSAERRLPSTDSVLTLLKWVERHLSRRKPSLNGSLRRNSRSRQGVQMEMSFLQTPPI</sequence>
<dbReference type="Pfam" id="PF00982">
    <property type="entry name" value="Glyco_transf_20"/>
    <property type="match status" value="1"/>
</dbReference>
<feature type="region of interest" description="Disordered" evidence="3">
    <location>
        <begin position="785"/>
        <end position="812"/>
    </location>
</feature>
<dbReference type="FunFam" id="3.40.50.2000:FF:000113">
    <property type="entry name" value="Alpha,alpha-trehalose-phosphate synthase"/>
    <property type="match status" value="1"/>
</dbReference>
<dbReference type="Pfam" id="PF02358">
    <property type="entry name" value="Trehalose_PPase"/>
    <property type="match status" value="1"/>
</dbReference>
<dbReference type="PANTHER" id="PTHR10788">
    <property type="entry name" value="TREHALOSE-6-PHOSPHATE SYNTHASE"/>
    <property type="match status" value="1"/>
</dbReference>
<accession>A0AAN7PI80</accession>
<dbReference type="InterPro" id="IPR006379">
    <property type="entry name" value="HAD-SF_hydro_IIB"/>
</dbReference>
<reference evidence="5" key="1">
    <citation type="submission" date="2023-01" db="EMBL/GenBank/DDBJ databases">
        <title>Key to firefly adult light organ development and bioluminescence: homeobox transcription factors regulate luciferase expression and transportation to peroxisome.</title>
        <authorList>
            <person name="Fu X."/>
        </authorList>
    </citation>
    <scope>NUCLEOTIDE SEQUENCE [LARGE SCALE GENOMIC DNA]</scope>
</reference>
<dbReference type="GO" id="GO:0004805">
    <property type="term" value="F:trehalose-phosphatase activity"/>
    <property type="evidence" value="ECO:0007669"/>
    <property type="project" value="TreeGrafter"/>
</dbReference>
<dbReference type="AlphaFoldDB" id="A0AAN7PI80"/>
<dbReference type="InterPro" id="IPR001830">
    <property type="entry name" value="Glyco_trans_20"/>
</dbReference>
<gene>
    <name evidence="4" type="ORF">RN001_003184</name>
</gene>